<dbReference type="InterPro" id="IPR027417">
    <property type="entry name" value="P-loop_NTPase"/>
</dbReference>
<dbReference type="RefSeq" id="WP_378799451.1">
    <property type="nucleotide sequence ID" value="NZ_JBHUER010000007.1"/>
</dbReference>
<dbReference type="InterPro" id="IPR003439">
    <property type="entry name" value="ABC_transporter-like_ATP-bd"/>
</dbReference>
<evidence type="ECO:0000256" key="3">
    <source>
        <dbReference type="ARBA" id="ARBA00022741"/>
    </source>
</evidence>
<protein>
    <submittedName>
        <fullName evidence="6">ATP-binding cassette domain-containing protein</fullName>
    </submittedName>
</protein>
<keyword evidence="2" id="KW-0813">Transport</keyword>
<accession>A0ABW4K595</accession>
<dbReference type="InterPro" id="IPR050319">
    <property type="entry name" value="ABC_transp_ATP-bind"/>
</dbReference>
<dbReference type="InterPro" id="IPR003593">
    <property type="entry name" value="AAA+_ATPase"/>
</dbReference>
<evidence type="ECO:0000259" key="5">
    <source>
        <dbReference type="PROSITE" id="PS50893"/>
    </source>
</evidence>
<name>A0ABW4K595_9HYPH</name>
<dbReference type="SUPFAM" id="SSF52540">
    <property type="entry name" value="P-loop containing nucleoside triphosphate hydrolases"/>
    <property type="match status" value="1"/>
</dbReference>
<sequence>MPDPLLEARALTRRFGGGRRLFGRAREGFVAVDGVTLALARGETLGIVGESGSGKSTLSRMLVGLAIPSEGMVALDGVALDLRRGADRRRLQRRVQMVFQDPASAMNPRKIVGASVAAPMIGLTDWSAERRRARVCELLEVVGLRADHASRHPHEFSGGQLQRIGIARALAAEPDIVVLDEPVSALDVSVQAQVLALLRRLREERGLAMIFVSHDLAVVEQLCDRVAVMRRGRVVEEGDCRTVFSAPTDGYTKGLVTAARRFAT</sequence>
<gene>
    <name evidence="6" type="ORF">ACFSCV_10025</name>
</gene>
<keyword evidence="3" id="KW-0547">Nucleotide-binding</keyword>
<dbReference type="Proteomes" id="UP001597308">
    <property type="component" value="Unassembled WGS sequence"/>
</dbReference>
<evidence type="ECO:0000313" key="6">
    <source>
        <dbReference type="EMBL" id="MFD1703340.1"/>
    </source>
</evidence>
<evidence type="ECO:0000256" key="1">
    <source>
        <dbReference type="ARBA" id="ARBA00005417"/>
    </source>
</evidence>
<dbReference type="CDD" id="cd03257">
    <property type="entry name" value="ABC_NikE_OppD_transporters"/>
    <property type="match status" value="1"/>
</dbReference>
<comment type="caution">
    <text evidence="6">The sequence shown here is derived from an EMBL/GenBank/DDBJ whole genome shotgun (WGS) entry which is preliminary data.</text>
</comment>
<dbReference type="GO" id="GO:0005524">
    <property type="term" value="F:ATP binding"/>
    <property type="evidence" value="ECO:0007669"/>
    <property type="project" value="UniProtKB-KW"/>
</dbReference>
<dbReference type="InterPro" id="IPR017871">
    <property type="entry name" value="ABC_transporter-like_CS"/>
</dbReference>
<reference evidence="7" key="1">
    <citation type="journal article" date="2019" name="Int. J. Syst. Evol. Microbiol.">
        <title>The Global Catalogue of Microorganisms (GCM) 10K type strain sequencing project: providing services to taxonomists for standard genome sequencing and annotation.</title>
        <authorList>
            <consortium name="The Broad Institute Genomics Platform"/>
            <consortium name="The Broad Institute Genome Sequencing Center for Infectious Disease"/>
            <person name="Wu L."/>
            <person name="Ma J."/>
        </authorList>
    </citation>
    <scope>NUCLEOTIDE SEQUENCE [LARGE SCALE GENOMIC DNA]</scope>
    <source>
        <strain evidence="7">KCTC 23707</strain>
    </source>
</reference>
<feature type="domain" description="ABC transporter" evidence="5">
    <location>
        <begin position="6"/>
        <end position="256"/>
    </location>
</feature>
<dbReference type="EMBL" id="JBHUER010000007">
    <property type="protein sequence ID" value="MFD1703340.1"/>
    <property type="molecule type" value="Genomic_DNA"/>
</dbReference>
<evidence type="ECO:0000256" key="2">
    <source>
        <dbReference type="ARBA" id="ARBA00022448"/>
    </source>
</evidence>
<dbReference type="SMART" id="SM00382">
    <property type="entry name" value="AAA"/>
    <property type="match status" value="1"/>
</dbReference>
<keyword evidence="4 6" id="KW-0067">ATP-binding</keyword>
<proteinExistence type="inferred from homology"/>
<dbReference type="PANTHER" id="PTHR43776">
    <property type="entry name" value="TRANSPORT ATP-BINDING PROTEIN"/>
    <property type="match status" value="1"/>
</dbReference>
<keyword evidence="7" id="KW-1185">Reference proteome</keyword>
<dbReference type="PROSITE" id="PS00211">
    <property type="entry name" value="ABC_TRANSPORTER_1"/>
    <property type="match status" value="1"/>
</dbReference>
<evidence type="ECO:0000256" key="4">
    <source>
        <dbReference type="ARBA" id="ARBA00022840"/>
    </source>
</evidence>
<evidence type="ECO:0000313" key="7">
    <source>
        <dbReference type="Proteomes" id="UP001597308"/>
    </source>
</evidence>
<dbReference type="Gene3D" id="3.40.50.300">
    <property type="entry name" value="P-loop containing nucleotide triphosphate hydrolases"/>
    <property type="match status" value="1"/>
</dbReference>
<organism evidence="6 7">
    <name type="scientific">Methylopila henanensis</name>
    <dbReference type="NCBI Taxonomy" id="873516"/>
    <lineage>
        <taxon>Bacteria</taxon>
        <taxon>Pseudomonadati</taxon>
        <taxon>Pseudomonadota</taxon>
        <taxon>Alphaproteobacteria</taxon>
        <taxon>Hyphomicrobiales</taxon>
        <taxon>Methylopilaceae</taxon>
        <taxon>Methylopila</taxon>
    </lineage>
</organism>
<dbReference type="PROSITE" id="PS50893">
    <property type="entry name" value="ABC_TRANSPORTER_2"/>
    <property type="match status" value="1"/>
</dbReference>
<comment type="similarity">
    <text evidence="1">Belongs to the ABC transporter superfamily.</text>
</comment>
<dbReference type="Pfam" id="PF00005">
    <property type="entry name" value="ABC_tran"/>
    <property type="match status" value="1"/>
</dbReference>
<dbReference type="PANTHER" id="PTHR43776:SF7">
    <property type="entry name" value="D,D-DIPEPTIDE TRANSPORT ATP-BINDING PROTEIN DDPF-RELATED"/>
    <property type="match status" value="1"/>
</dbReference>